<dbReference type="OrthoDB" id="1377072at2"/>
<dbReference type="RefSeq" id="WP_054409495.1">
    <property type="nucleotide sequence ID" value="NZ_FOYA01000002.1"/>
</dbReference>
<evidence type="ECO:0000313" key="1">
    <source>
        <dbReference type="EMBL" id="KOS07779.1"/>
    </source>
</evidence>
<dbReference type="AlphaFoldDB" id="A0A0M9VJH8"/>
<keyword evidence="2" id="KW-1185">Reference proteome</keyword>
<sequence length="123" mass="14121">MKIIREMINHNKGFFAFGMVLFFLFAGLSKSFAGTKSIKSHTKKEQSVSVIIAEGDETKYDELKAFDYADDFELECTFFGEDAHGGFFEPVEAQKTAPRFTLCKDVYTVPLYDLFCNWKFHLS</sequence>
<dbReference type="EMBL" id="LIYD01000005">
    <property type="protein sequence ID" value="KOS07779.1"/>
    <property type="molecule type" value="Genomic_DNA"/>
</dbReference>
<comment type="caution">
    <text evidence="1">The sequence shown here is derived from an EMBL/GenBank/DDBJ whole genome shotgun (WGS) entry which is preliminary data.</text>
</comment>
<dbReference type="PATRIC" id="fig|1202724.3.peg.3793"/>
<evidence type="ECO:0000313" key="2">
    <source>
        <dbReference type="Proteomes" id="UP000037755"/>
    </source>
</evidence>
<accession>A0A0M9VJH8</accession>
<protein>
    <submittedName>
        <fullName evidence="1">Uncharacterized protein</fullName>
    </submittedName>
</protein>
<dbReference type="STRING" id="1202724.AM493_18270"/>
<dbReference type="Proteomes" id="UP000037755">
    <property type="component" value="Unassembled WGS sequence"/>
</dbReference>
<proteinExistence type="predicted"/>
<reference evidence="1 2" key="1">
    <citation type="submission" date="2015-08" db="EMBL/GenBank/DDBJ databases">
        <title>Whole genome sequence of Flavobacterium akiainvivens IK-1T, from decaying Wikstroemia oahuensis, an endemic Hawaiian shrub.</title>
        <authorList>
            <person name="Wan X."/>
            <person name="Hou S."/>
            <person name="Saito J."/>
            <person name="Donachie S."/>
        </authorList>
    </citation>
    <scope>NUCLEOTIDE SEQUENCE [LARGE SCALE GENOMIC DNA]</scope>
    <source>
        <strain evidence="1 2">IK-1</strain>
    </source>
</reference>
<organism evidence="1 2">
    <name type="scientific">Flavobacterium akiainvivens</name>
    <dbReference type="NCBI Taxonomy" id="1202724"/>
    <lineage>
        <taxon>Bacteria</taxon>
        <taxon>Pseudomonadati</taxon>
        <taxon>Bacteroidota</taxon>
        <taxon>Flavobacteriia</taxon>
        <taxon>Flavobacteriales</taxon>
        <taxon>Flavobacteriaceae</taxon>
        <taxon>Flavobacterium</taxon>
    </lineage>
</organism>
<name>A0A0M9VJH8_9FLAO</name>
<gene>
    <name evidence="1" type="ORF">AM493_18270</name>
</gene>